<keyword evidence="3" id="KW-1185">Reference proteome</keyword>
<evidence type="ECO:0000313" key="3">
    <source>
        <dbReference type="Proteomes" id="UP001446032"/>
    </source>
</evidence>
<dbReference type="EMBL" id="JBBMEI010000004">
    <property type="protein sequence ID" value="MEQ2357193.1"/>
    <property type="molecule type" value="Genomic_DNA"/>
</dbReference>
<evidence type="ECO:0000313" key="2">
    <source>
        <dbReference type="EMBL" id="MEQ2357193.1"/>
    </source>
</evidence>
<dbReference type="Pfam" id="PF02698">
    <property type="entry name" value="DUF218"/>
    <property type="match status" value="1"/>
</dbReference>
<comment type="caution">
    <text evidence="2">The sequence shown here is derived from an EMBL/GenBank/DDBJ whole genome shotgun (WGS) entry which is preliminary data.</text>
</comment>
<sequence length="165" mass="18823">MLWKIMKVRPDLDYIIVLGAHVAGTRLSKALLERTRRALRYLEENPETRAVLSGGQGQGEQISEAEAMYRYLTEHGIDGSRLILEDRSTNTKENLDFSLEKIGTLDTSIGIVTNHFHVFRGVAIGRKCGCRQIYPIPARYRTWRLLVYIPREILAIIKDKIVGNL</sequence>
<reference evidence="2 3" key="1">
    <citation type="submission" date="2024-03" db="EMBL/GenBank/DDBJ databases">
        <title>Human intestinal bacterial collection.</title>
        <authorList>
            <person name="Pauvert C."/>
            <person name="Hitch T.C.A."/>
            <person name="Clavel T."/>
        </authorList>
    </citation>
    <scope>NUCLEOTIDE SEQUENCE [LARGE SCALE GENOMIC DNA]</scope>
    <source>
        <strain evidence="2 3">CLA-AA-H95</strain>
    </source>
</reference>
<dbReference type="CDD" id="cd06259">
    <property type="entry name" value="YdcF-like"/>
    <property type="match status" value="1"/>
</dbReference>
<feature type="domain" description="DUF218" evidence="1">
    <location>
        <begin position="13"/>
        <end position="142"/>
    </location>
</feature>
<dbReference type="Gene3D" id="3.40.50.620">
    <property type="entry name" value="HUPs"/>
    <property type="match status" value="1"/>
</dbReference>
<proteinExistence type="predicted"/>
<dbReference type="InterPro" id="IPR003848">
    <property type="entry name" value="DUF218"/>
</dbReference>
<dbReference type="PANTHER" id="PTHR30336:SF4">
    <property type="entry name" value="ENVELOPE BIOGENESIS FACTOR ELYC"/>
    <property type="match status" value="1"/>
</dbReference>
<dbReference type="InterPro" id="IPR051599">
    <property type="entry name" value="Cell_Envelope_Assoc"/>
</dbReference>
<evidence type="ECO:0000259" key="1">
    <source>
        <dbReference type="Pfam" id="PF02698"/>
    </source>
</evidence>
<name>A0ABV1AHR3_9FIRM</name>
<dbReference type="Proteomes" id="UP001446032">
    <property type="component" value="Unassembled WGS sequence"/>
</dbReference>
<protein>
    <submittedName>
        <fullName evidence="2">YdcF family protein</fullName>
    </submittedName>
</protein>
<organism evidence="2 3">
    <name type="scientific">Blautia intestinihominis</name>
    <dbReference type="NCBI Taxonomy" id="3133152"/>
    <lineage>
        <taxon>Bacteria</taxon>
        <taxon>Bacillati</taxon>
        <taxon>Bacillota</taxon>
        <taxon>Clostridia</taxon>
        <taxon>Lachnospirales</taxon>
        <taxon>Lachnospiraceae</taxon>
        <taxon>Blautia</taxon>
    </lineage>
</organism>
<accession>A0ABV1AHR3</accession>
<gene>
    <name evidence="2" type="ORF">WMO75_02340</name>
</gene>
<dbReference type="InterPro" id="IPR014729">
    <property type="entry name" value="Rossmann-like_a/b/a_fold"/>
</dbReference>
<dbReference type="PANTHER" id="PTHR30336">
    <property type="entry name" value="INNER MEMBRANE PROTEIN, PROBABLE PERMEASE"/>
    <property type="match status" value="1"/>
</dbReference>